<evidence type="ECO:0000256" key="3">
    <source>
        <dbReference type="ARBA" id="ARBA00022827"/>
    </source>
</evidence>
<keyword evidence="8" id="KW-1185">Reference proteome</keyword>
<dbReference type="Gene3D" id="3.50.50.60">
    <property type="entry name" value="FAD/NAD(P)-binding domain"/>
    <property type="match status" value="1"/>
</dbReference>
<keyword evidence="4" id="KW-0521">NADP</keyword>
<organism evidence="7 8">
    <name type="scientific">Tolypocladium ophioglossoides (strain CBS 100239)</name>
    <name type="common">Snaketongue truffleclub</name>
    <name type="synonym">Elaphocordyceps ophioglossoides</name>
    <dbReference type="NCBI Taxonomy" id="1163406"/>
    <lineage>
        <taxon>Eukaryota</taxon>
        <taxon>Fungi</taxon>
        <taxon>Dikarya</taxon>
        <taxon>Ascomycota</taxon>
        <taxon>Pezizomycotina</taxon>
        <taxon>Sordariomycetes</taxon>
        <taxon>Hypocreomycetidae</taxon>
        <taxon>Hypocreales</taxon>
        <taxon>Ophiocordycipitaceae</taxon>
        <taxon>Tolypocladium</taxon>
    </lineage>
</organism>
<keyword evidence="5" id="KW-0560">Oxidoreductase</keyword>
<dbReference type="GO" id="GO:0004499">
    <property type="term" value="F:N,N-dimethylaniline monooxygenase activity"/>
    <property type="evidence" value="ECO:0007669"/>
    <property type="project" value="InterPro"/>
</dbReference>
<evidence type="ECO:0000256" key="2">
    <source>
        <dbReference type="ARBA" id="ARBA00022630"/>
    </source>
</evidence>
<keyword evidence="2" id="KW-0285">Flavoprotein</keyword>
<keyword evidence="6" id="KW-1133">Transmembrane helix</keyword>
<feature type="transmembrane region" description="Helical" evidence="6">
    <location>
        <begin position="615"/>
        <end position="640"/>
    </location>
</feature>
<evidence type="ECO:0000256" key="5">
    <source>
        <dbReference type="ARBA" id="ARBA00023002"/>
    </source>
</evidence>
<dbReference type="InterPro" id="IPR000960">
    <property type="entry name" value="Flavin_mOase"/>
</dbReference>
<keyword evidence="3" id="KW-0274">FAD</keyword>
<dbReference type="Pfam" id="PF00743">
    <property type="entry name" value="FMO-like"/>
    <property type="match status" value="2"/>
</dbReference>
<comment type="similarity">
    <text evidence="1">Belongs to the FMO family.</text>
</comment>
<dbReference type="InterPro" id="IPR036188">
    <property type="entry name" value="FAD/NAD-bd_sf"/>
</dbReference>
<dbReference type="InterPro" id="IPR020946">
    <property type="entry name" value="Flavin_mOase-like"/>
</dbReference>
<dbReference type="PRINTS" id="PR00370">
    <property type="entry name" value="FMOXYGENASE"/>
</dbReference>
<dbReference type="InterPro" id="IPR050346">
    <property type="entry name" value="FMO-like"/>
</dbReference>
<evidence type="ECO:0000256" key="6">
    <source>
        <dbReference type="SAM" id="Phobius"/>
    </source>
</evidence>
<proteinExistence type="inferred from homology"/>
<dbReference type="EMBL" id="LFRF01000033">
    <property type="protein sequence ID" value="KND87721.1"/>
    <property type="molecule type" value="Genomic_DNA"/>
</dbReference>
<keyword evidence="6" id="KW-0472">Membrane</keyword>
<sequence>MKVAVIGGGPAGLATLKYLLEAHQSLGCKPVEARLFEYHHQVGGTFAARTYEDAELVSSRQLTAFSDFRSPGPEDFISAKKYVQFLNDYCTKFNLWPHIRLQTRVVSVTRRQDSGHVVRYKAHDRETQEEWQCDAVAVCSGLHVEPNMPKLKGIEKVPLVFHSSKFKVRKQFGVDKTVLVLGAGETGSDMAYLAVTSPTRRVLMCHRDGFHSGPQVCPLSLWQYVRATANTKSLQRNPGPVLFPILGRKQDPNEPGIPIDISRANLFDTTYAHPILRNSMILWHYYYYYINTILWLSAGTTTGMDQWVGEMSPERHHPSKSKSAPQPSLSALIIAHITLQVFFNKSTRIVPYISEPYRPRHPGPELWKYALRSALIQRPLEKSNGRHVDMAPWPEEIDADGYVRFTNNGRPEYERLKHERIKPDIVVFATGYTQSLPFLNSPESLQAGQQKYPLPGEADVREIWKRDEPTVGFIGFVRPSFGAIPPLAEMQAQLWIVNLLAPHKIPRPLSPNDEPHYRLLPPKGFRITYGVDHESYAYQLAMDMNSAPGLFDILRIIMSRKDNSFGAAWRLFIMWSFGANLNTKFRLQGPWRWDGAQDLFISEEFWQTITRRPLLFGHIAVSIIPMCIFGPLSLILWLYATIAGFGKGALRLLTTVPGPEVKGTRLNKCVPEPEANGKQLSRCAPSSRH</sequence>
<comment type="caution">
    <text evidence="7">The sequence shown here is derived from an EMBL/GenBank/DDBJ whole genome shotgun (WGS) entry which is preliminary data.</text>
</comment>
<keyword evidence="7" id="KW-0503">Monooxygenase</keyword>
<accession>A0A0L0N119</accession>
<dbReference type="STRING" id="1163406.A0A0L0N119"/>
<dbReference type="Proteomes" id="UP000036947">
    <property type="component" value="Unassembled WGS sequence"/>
</dbReference>
<dbReference type="AlphaFoldDB" id="A0A0L0N119"/>
<dbReference type="SUPFAM" id="SSF51905">
    <property type="entry name" value="FAD/NAD(P)-binding domain"/>
    <property type="match status" value="1"/>
</dbReference>
<dbReference type="OrthoDB" id="10254665at2759"/>
<gene>
    <name evidence="7" type="ORF">TOPH_07641</name>
</gene>
<dbReference type="PANTHER" id="PTHR23023">
    <property type="entry name" value="DIMETHYLANILINE MONOOXYGENASE"/>
    <property type="match status" value="1"/>
</dbReference>
<evidence type="ECO:0000256" key="4">
    <source>
        <dbReference type="ARBA" id="ARBA00022857"/>
    </source>
</evidence>
<protein>
    <submittedName>
        <fullName evidence="7">Dimethylaniline monooxygenase [N-oxide-forming] 2</fullName>
    </submittedName>
</protein>
<keyword evidence="6" id="KW-0812">Transmembrane</keyword>
<evidence type="ECO:0000313" key="7">
    <source>
        <dbReference type="EMBL" id="KND87721.1"/>
    </source>
</evidence>
<reference evidence="7 8" key="1">
    <citation type="journal article" date="2015" name="BMC Genomics">
        <title>The genome of the truffle-parasite Tolypocladium ophioglossoides and the evolution of antifungal peptaibiotics.</title>
        <authorList>
            <person name="Quandt C.A."/>
            <person name="Bushley K.E."/>
            <person name="Spatafora J.W."/>
        </authorList>
    </citation>
    <scope>NUCLEOTIDE SEQUENCE [LARGE SCALE GENOMIC DNA]</scope>
    <source>
        <strain evidence="7 8">CBS 100239</strain>
    </source>
</reference>
<dbReference type="GO" id="GO:0050660">
    <property type="term" value="F:flavin adenine dinucleotide binding"/>
    <property type="evidence" value="ECO:0007669"/>
    <property type="project" value="InterPro"/>
</dbReference>
<dbReference type="GO" id="GO:0050661">
    <property type="term" value="F:NADP binding"/>
    <property type="evidence" value="ECO:0007669"/>
    <property type="project" value="InterPro"/>
</dbReference>
<name>A0A0L0N119_TOLOC</name>
<evidence type="ECO:0000256" key="1">
    <source>
        <dbReference type="ARBA" id="ARBA00009183"/>
    </source>
</evidence>
<dbReference type="PIRSF" id="PIRSF000332">
    <property type="entry name" value="FMO"/>
    <property type="match status" value="1"/>
</dbReference>
<evidence type="ECO:0000313" key="8">
    <source>
        <dbReference type="Proteomes" id="UP000036947"/>
    </source>
</evidence>